<keyword evidence="3" id="KW-0808">Transferase</keyword>
<dbReference type="PANTHER" id="PTHR32026:SF10">
    <property type="entry name" value="METHYLTRANSFERASE-LIKE PROTEIN 24-RELATED"/>
    <property type="match status" value="1"/>
</dbReference>
<dbReference type="InterPro" id="IPR025714">
    <property type="entry name" value="Methyltranfer_dom"/>
</dbReference>
<evidence type="ECO:0000259" key="2">
    <source>
        <dbReference type="Pfam" id="PF13383"/>
    </source>
</evidence>
<proteinExistence type="predicted"/>
<sequence length="319" mass="36634">MVSAINVFVRHPRYALCLVLVLVPALYLILPLHYEPPVSSLHIPLHDYTDLTSKVAQSEAIYQHTIQEREGLIERFGPQPSDLDLFPPNTPPWPPYTVWDFFPAAFNCPHEVRRIGVLGDGGKWVCGLSRLAEKKDCVIYSFGINEESSFEAGLLANTNHCKIWGYDFSVKGFAKQIPYSQKHRTIFHPYGLAGTDHVSTGDEPTMYTLETLMKMNGHQHIDILKIDIEGWEFETMTDILKSFSEKGLPLPFGQLQIEIHIWNKKFDYFLKWWEGFEEAGLRPFWTEPNLVYVNYADSRKPDLAEYSFLNIKGDNAFTS</sequence>
<evidence type="ECO:0000313" key="4">
    <source>
        <dbReference type="Proteomes" id="UP000772434"/>
    </source>
</evidence>
<keyword evidence="4" id="KW-1185">Reference proteome</keyword>
<evidence type="ECO:0000256" key="1">
    <source>
        <dbReference type="SAM" id="Phobius"/>
    </source>
</evidence>
<evidence type="ECO:0000313" key="3">
    <source>
        <dbReference type="EMBL" id="KAF9075560.1"/>
    </source>
</evidence>
<dbReference type="PANTHER" id="PTHR32026">
    <property type="entry name" value="METHYLTRANSFERASE-LIKE PROTEIN 24"/>
    <property type="match status" value="1"/>
</dbReference>
<dbReference type="GO" id="GO:0008168">
    <property type="term" value="F:methyltransferase activity"/>
    <property type="evidence" value="ECO:0007669"/>
    <property type="project" value="UniProtKB-KW"/>
</dbReference>
<keyword evidence="1" id="KW-0812">Transmembrane</keyword>
<reference evidence="3" key="1">
    <citation type="submission" date="2020-11" db="EMBL/GenBank/DDBJ databases">
        <authorList>
            <consortium name="DOE Joint Genome Institute"/>
            <person name="Ahrendt S."/>
            <person name="Riley R."/>
            <person name="Andreopoulos W."/>
            <person name="Labutti K."/>
            <person name="Pangilinan J."/>
            <person name="Ruiz-Duenas F.J."/>
            <person name="Barrasa J.M."/>
            <person name="Sanchez-Garcia M."/>
            <person name="Camarero S."/>
            <person name="Miyauchi S."/>
            <person name="Serrano A."/>
            <person name="Linde D."/>
            <person name="Babiker R."/>
            <person name="Drula E."/>
            <person name="Ayuso-Fernandez I."/>
            <person name="Pacheco R."/>
            <person name="Padilla G."/>
            <person name="Ferreira P."/>
            <person name="Barriuso J."/>
            <person name="Kellner H."/>
            <person name="Castanera R."/>
            <person name="Alfaro M."/>
            <person name="Ramirez L."/>
            <person name="Pisabarro A.G."/>
            <person name="Kuo A."/>
            <person name="Tritt A."/>
            <person name="Lipzen A."/>
            <person name="He G."/>
            <person name="Yan M."/>
            <person name="Ng V."/>
            <person name="Cullen D."/>
            <person name="Martin F."/>
            <person name="Rosso M.-N."/>
            <person name="Henrissat B."/>
            <person name="Hibbett D."/>
            <person name="Martinez A.T."/>
            <person name="Grigoriev I.V."/>
        </authorList>
    </citation>
    <scope>NUCLEOTIDE SEQUENCE</scope>
    <source>
        <strain evidence="3">AH 40177</strain>
    </source>
</reference>
<dbReference type="Proteomes" id="UP000772434">
    <property type="component" value="Unassembled WGS sequence"/>
</dbReference>
<name>A0A9P5Q6T1_9AGAR</name>
<comment type="caution">
    <text evidence="3">The sequence shown here is derived from an EMBL/GenBank/DDBJ whole genome shotgun (WGS) entry which is preliminary data.</text>
</comment>
<keyword evidence="1" id="KW-0472">Membrane</keyword>
<keyword evidence="1" id="KW-1133">Transmembrane helix</keyword>
<protein>
    <submittedName>
        <fullName evidence="3">Methyltransferase domain-containing protein</fullName>
    </submittedName>
</protein>
<dbReference type="EMBL" id="JADNRY010000009">
    <property type="protein sequence ID" value="KAF9075560.1"/>
    <property type="molecule type" value="Genomic_DNA"/>
</dbReference>
<dbReference type="Pfam" id="PF13383">
    <property type="entry name" value="Methyltransf_22"/>
    <property type="match status" value="1"/>
</dbReference>
<feature type="domain" description="Methyltransferase" evidence="2">
    <location>
        <begin position="104"/>
        <end position="290"/>
    </location>
</feature>
<dbReference type="InterPro" id="IPR026913">
    <property type="entry name" value="METTL24"/>
</dbReference>
<feature type="transmembrane region" description="Helical" evidence="1">
    <location>
        <begin position="12"/>
        <end position="34"/>
    </location>
</feature>
<gene>
    <name evidence="3" type="ORF">BDP27DRAFT_1545758</name>
</gene>
<dbReference type="AlphaFoldDB" id="A0A9P5Q6T1"/>
<dbReference type="GO" id="GO:0032259">
    <property type="term" value="P:methylation"/>
    <property type="evidence" value="ECO:0007669"/>
    <property type="project" value="UniProtKB-KW"/>
</dbReference>
<accession>A0A9P5Q6T1</accession>
<organism evidence="3 4">
    <name type="scientific">Rhodocollybia butyracea</name>
    <dbReference type="NCBI Taxonomy" id="206335"/>
    <lineage>
        <taxon>Eukaryota</taxon>
        <taxon>Fungi</taxon>
        <taxon>Dikarya</taxon>
        <taxon>Basidiomycota</taxon>
        <taxon>Agaricomycotina</taxon>
        <taxon>Agaricomycetes</taxon>
        <taxon>Agaricomycetidae</taxon>
        <taxon>Agaricales</taxon>
        <taxon>Marasmiineae</taxon>
        <taxon>Omphalotaceae</taxon>
        <taxon>Rhodocollybia</taxon>
    </lineage>
</organism>
<keyword evidence="3" id="KW-0489">Methyltransferase</keyword>
<dbReference type="OrthoDB" id="10006218at2759"/>